<dbReference type="Pfam" id="PF05199">
    <property type="entry name" value="GMC_oxred_C"/>
    <property type="match status" value="1"/>
</dbReference>
<dbReference type="GeneID" id="28739074"/>
<gene>
    <name evidence="6" type="ORF">AB675_6871</name>
</gene>
<evidence type="ECO:0000256" key="4">
    <source>
        <dbReference type="RuleBase" id="RU003968"/>
    </source>
</evidence>
<dbReference type="GO" id="GO:0050660">
    <property type="term" value="F:flavin adenine dinucleotide binding"/>
    <property type="evidence" value="ECO:0007669"/>
    <property type="project" value="InterPro"/>
</dbReference>
<comment type="caution">
    <text evidence="6">The sequence shown here is derived from an EMBL/GenBank/DDBJ whole genome shotgun (WGS) entry which is preliminary data.</text>
</comment>
<dbReference type="GO" id="GO:0016614">
    <property type="term" value="F:oxidoreductase activity, acting on CH-OH group of donors"/>
    <property type="evidence" value="ECO:0007669"/>
    <property type="project" value="InterPro"/>
</dbReference>
<evidence type="ECO:0000256" key="2">
    <source>
        <dbReference type="PIRSR" id="PIRSR000137-1"/>
    </source>
</evidence>
<dbReference type="InterPro" id="IPR036188">
    <property type="entry name" value="FAD/NAD-bd_sf"/>
</dbReference>
<dbReference type="InterPro" id="IPR007867">
    <property type="entry name" value="GMC_OxRtase_C"/>
</dbReference>
<evidence type="ECO:0000313" key="7">
    <source>
        <dbReference type="Proteomes" id="UP000038010"/>
    </source>
</evidence>
<dbReference type="Gene3D" id="3.30.560.10">
    <property type="entry name" value="Glucose Oxidase, domain 3"/>
    <property type="match status" value="1"/>
</dbReference>
<dbReference type="OrthoDB" id="269227at2759"/>
<dbReference type="Pfam" id="PF00732">
    <property type="entry name" value="GMC_oxred_N"/>
    <property type="match status" value="1"/>
</dbReference>
<dbReference type="PROSITE" id="PS00623">
    <property type="entry name" value="GMC_OXRED_1"/>
    <property type="match status" value="1"/>
</dbReference>
<protein>
    <submittedName>
        <fullName evidence="6">Oxygen-dependent choline dehydrogenase 1</fullName>
    </submittedName>
</protein>
<dbReference type="InterPro" id="IPR012132">
    <property type="entry name" value="GMC_OxRdtase"/>
</dbReference>
<evidence type="ECO:0000313" key="6">
    <source>
        <dbReference type="EMBL" id="KPI43533.1"/>
    </source>
</evidence>
<accession>A0A0N1HEX1</accession>
<dbReference type="PANTHER" id="PTHR11552:SF134">
    <property type="entry name" value="GLUCOSE-METHANOL-CHOLINE OXIDOREDUCTASE N-TERMINAL DOMAIN-CONTAINING PROTEIN"/>
    <property type="match status" value="1"/>
</dbReference>
<proteinExistence type="inferred from homology"/>
<organism evidence="6 7">
    <name type="scientific">Cyphellophora attinorum</name>
    <dbReference type="NCBI Taxonomy" id="1664694"/>
    <lineage>
        <taxon>Eukaryota</taxon>
        <taxon>Fungi</taxon>
        <taxon>Dikarya</taxon>
        <taxon>Ascomycota</taxon>
        <taxon>Pezizomycotina</taxon>
        <taxon>Eurotiomycetes</taxon>
        <taxon>Chaetothyriomycetidae</taxon>
        <taxon>Chaetothyriales</taxon>
        <taxon>Cyphellophoraceae</taxon>
        <taxon>Cyphellophora</taxon>
    </lineage>
</organism>
<evidence type="ECO:0000256" key="1">
    <source>
        <dbReference type="ARBA" id="ARBA00010790"/>
    </source>
</evidence>
<comment type="similarity">
    <text evidence="1 4">Belongs to the GMC oxidoreductase family.</text>
</comment>
<dbReference type="STRING" id="1664694.A0A0N1HEX1"/>
<evidence type="ECO:0000256" key="3">
    <source>
        <dbReference type="PIRSR" id="PIRSR000137-2"/>
    </source>
</evidence>
<sequence length="551" mass="61010">MAQDRWDFAIIVASPARPTVLVIEAGGDNADIDGRVDGFKYVQQANPDKNWQDTTVPQKHLNGRTLSLARGRGLGGGSAINFSSWVIGPRDDYDHIAKLVQDDGWKWDKVKTRYKQLEKYHPTGIYKHRLKARCEDHGYEGDLQVGFPETVEAELYDLVDAAVDAGIPICADQNSGEPIGIAISASTARKGRRVMASDLLEPKPENLTIWTKTTVSQIIFDGSRANGVLLSDGREIFVRKEVILCAGPLADPKILMHSGIGPKETMQRFQIPVVQLNENVGQHLNDHQLAVFSWARSDTSSERLAWFRDSQRRAAARKQWEEEDGTGPLAHVGTSIALAYPKLDRIIESDEFAALDKETQALLKLETVPHWEFALGVPSLEYHFDPANASTMLSIFTFLLNEQSKGSVTIRSADPNDAVVVDCNFFSHPFDRRMAIEVTRDLLGLVRSPGFAKDTVGDIAVPRSESDEDVLDFWRSHSFSGSHMMGTCTMGIAEKSAVVDKDFRVFGVEKLRVCSTSVLPLLPNCHLQSTSYLVGLMLSDKLISHHSLGQA</sequence>
<dbReference type="Proteomes" id="UP000038010">
    <property type="component" value="Unassembled WGS sequence"/>
</dbReference>
<reference evidence="6 7" key="1">
    <citation type="submission" date="2015-06" db="EMBL/GenBank/DDBJ databases">
        <title>Draft genome of the ant-associated black yeast Phialophora attae CBS 131958.</title>
        <authorList>
            <person name="Moreno L.F."/>
            <person name="Stielow B.J."/>
            <person name="de Hoog S."/>
            <person name="Vicente V.A."/>
            <person name="Weiss V.A."/>
            <person name="de Vries M."/>
            <person name="Cruz L.M."/>
            <person name="Souza E.M."/>
        </authorList>
    </citation>
    <scope>NUCLEOTIDE SEQUENCE [LARGE SCALE GENOMIC DNA]</scope>
    <source>
        <strain evidence="6 7">CBS 131958</strain>
    </source>
</reference>
<dbReference type="VEuPathDB" id="FungiDB:AB675_6871"/>
<feature type="domain" description="Glucose-methanol-choline oxidoreductase N-terminal" evidence="5">
    <location>
        <begin position="71"/>
        <end position="94"/>
    </location>
</feature>
<feature type="active site" description="Proton acceptor" evidence="2">
    <location>
        <position position="526"/>
    </location>
</feature>
<keyword evidence="7" id="KW-1185">Reference proteome</keyword>
<keyword evidence="3 4" id="KW-0274">FAD</keyword>
<dbReference type="AlphaFoldDB" id="A0A0N1HEX1"/>
<name>A0A0N1HEX1_9EURO</name>
<evidence type="ECO:0000259" key="5">
    <source>
        <dbReference type="PROSITE" id="PS00623"/>
    </source>
</evidence>
<dbReference type="SUPFAM" id="SSF51905">
    <property type="entry name" value="FAD/NAD(P)-binding domain"/>
    <property type="match status" value="1"/>
</dbReference>
<dbReference type="SUPFAM" id="SSF54373">
    <property type="entry name" value="FAD-linked reductases, C-terminal domain"/>
    <property type="match status" value="1"/>
</dbReference>
<dbReference type="PANTHER" id="PTHR11552">
    <property type="entry name" value="GLUCOSE-METHANOL-CHOLINE GMC OXIDOREDUCTASE"/>
    <property type="match status" value="1"/>
</dbReference>
<comment type="cofactor">
    <cofactor evidence="3">
        <name>FAD</name>
        <dbReference type="ChEBI" id="CHEBI:57692"/>
    </cofactor>
</comment>
<dbReference type="RefSeq" id="XP_018003496.1">
    <property type="nucleotide sequence ID" value="XM_018147195.1"/>
</dbReference>
<dbReference type="PIRSF" id="PIRSF000137">
    <property type="entry name" value="Alcohol_oxidase"/>
    <property type="match status" value="1"/>
</dbReference>
<feature type="binding site" evidence="3">
    <location>
        <position position="215"/>
    </location>
    <ligand>
        <name>FAD</name>
        <dbReference type="ChEBI" id="CHEBI:57692"/>
    </ligand>
</feature>
<dbReference type="EMBL" id="LFJN01000005">
    <property type="protein sequence ID" value="KPI43533.1"/>
    <property type="molecule type" value="Genomic_DNA"/>
</dbReference>
<keyword evidence="4" id="KW-0285">Flavoprotein</keyword>
<dbReference type="Gene3D" id="3.50.50.60">
    <property type="entry name" value="FAD/NAD(P)-binding domain"/>
    <property type="match status" value="1"/>
</dbReference>
<dbReference type="InterPro" id="IPR000172">
    <property type="entry name" value="GMC_OxRdtase_N"/>
</dbReference>
<feature type="active site" description="Proton donor" evidence="2">
    <location>
        <position position="483"/>
    </location>
</feature>